<evidence type="ECO:0000256" key="1">
    <source>
        <dbReference type="SAM" id="MobiDB-lite"/>
    </source>
</evidence>
<accession>A0AA96KSG8</accession>
<sequence length="392" mass="43000">MRDFSNAFGAVELPQQGNTGGNKPSFQSNVDWDAFGKKQLEVLGVDTENGGQKAGVIGVITNAIELGLQNQDEQTIPVNGPDYANHEWRLEKYEDSGLQKDPSASIQTRWYRKQQQECLVYTPQPVKQFALVLDFPEVMFPYGEFFDGGETKPLRVIMGKEGFITKSKAELAGTRNLIAKPFNLKHVNVNRGKDGSQPHYALAKNGKVVKIADFAGVLDGNGNFHAQDVGKLIGKAVMCDIKAEVQRWGEGENRKSKVVIDAEITAKLGPRDVPYFENELKGLLTDDLFGFVLFNGQNDENTLKTLNAALINTMKLSPEFENSQLKQQLESLGKLGGDNTSNNAPQASQSGASGQAEQSHAVSDKPVQSEAQSVPKEPEPTPEPFEFDDDLL</sequence>
<proteinExistence type="predicted"/>
<dbReference type="EMBL" id="OR481006">
    <property type="protein sequence ID" value="WNO47452.1"/>
    <property type="molecule type" value="Genomic_DNA"/>
</dbReference>
<organism evidence="2">
    <name type="scientific">Staphylococcus phage vB_VibM_10AMN12</name>
    <dbReference type="NCBI Taxonomy" id="3076785"/>
    <lineage>
        <taxon>Viruses</taxon>
        <taxon>Duplodnaviria</taxon>
        <taxon>Heunggongvirae</taxon>
        <taxon>Uroviricota</taxon>
        <taxon>Caudoviricetes</taxon>
    </lineage>
</organism>
<evidence type="ECO:0000313" key="2">
    <source>
        <dbReference type="EMBL" id="WNO47452.1"/>
    </source>
</evidence>
<protein>
    <submittedName>
        <fullName evidence="2">Uncharacterized protein</fullName>
    </submittedName>
</protein>
<name>A0AA96KSG8_9CAUD</name>
<feature type="region of interest" description="Disordered" evidence="1">
    <location>
        <begin position="1"/>
        <end position="24"/>
    </location>
</feature>
<feature type="region of interest" description="Disordered" evidence="1">
    <location>
        <begin position="333"/>
        <end position="392"/>
    </location>
</feature>
<feature type="compositionally biased region" description="Low complexity" evidence="1">
    <location>
        <begin position="344"/>
        <end position="359"/>
    </location>
</feature>
<reference evidence="2" key="1">
    <citation type="submission" date="2023-08" db="EMBL/GenBank/DDBJ databases">
        <authorList>
            <person name="Nazir A."/>
        </authorList>
    </citation>
    <scope>NUCLEOTIDE SEQUENCE</scope>
</reference>
<feature type="compositionally biased region" description="Polar residues" evidence="1">
    <location>
        <begin position="15"/>
        <end position="24"/>
    </location>
</feature>